<keyword evidence="2" id="KW-1133">Transmembrane helix</keyword>
<organism evidence="3">
    <name type="scientific">Strongyloides ratti</name>
    <name type="common">Parasitic roundworm</name>
    <dbReference type="NCBI Taxonomy" id="34506"/>
    <lineage>
        <taxon>Eukaryota</taxon>
        <taxon>Metazoa</taxon>
        <taxon>Ecdysozoa</taxon>
        <taxon>Nematoda</taxon>
        <taxon>Chromadorea</taxon>
        <taxon>Rhabditida</taxon>
        <taxon>Tylenchina</taxon>
        <taxon>Panagrolaimomorpha</taxon>
        <taxon>Strongyloidoidea</taxon>
        <taxon>Strongyloididae</taxon>
        <taxon>Strongyloides</taxon>
    </lineage>
</organism>
<proteinExistence type="predicted"/>
<dbReference type="CTD" id="36378288"/>
<reference evidence="5" key="3">
    <citation type="submission" date="2020-12" db="UniProtKB">
        <authorList>
            <consortium name="WormBaseParasite"/>
        </authorList>
    </citation>
    <scope>IDENTIFICATION</scope>
</reference>
<feature type="compositionally biased region" description="Basic residues" evidence="1">
    <location>
        <begin position="382"/>
        <end position="411"/>
    </location>
</feature>
<evidence type="ECO:0000256" key="2">
    <source>
        <dbReference type="SAM" id="Phobius"/>
    </source>
</evidence>
<dbReference type="WBParaSite" id="SRAE_2000059800.1">
    <property type="protein sequence ID" value="SRAE_2000059800.1"/>
    <property type="gene ID" value="WBGene00260794"/>
</dbReference>
<sequence>MDENIDKKSMFRKILFPQLSVSPDEIEIFGFNKNHTTIYDKQYNMYEVTFNFTKISSPVCKNLLEIFIVTINKKGKIILELYGGIIELNQDKFINNKVTIYMKTKNLYYVDDICNNFNNNNDECYPIGKAVKVTFMSRNDNTCDNFNLKSVKIKTLFKKTPTDVTYIENENEIIFGNSENIKYANTYAIYTSNIGTPVCLNITRPWKSEYKKNEMFLLDPTDDKFPNANKKCLKSIINFILFFIFIILGSIETIVVIIVIHNGRKKLKKSEINNNKLFNGKKFSTQDKLGYQVEKKESKIEVVNEEKSNDEEKISSIDKNENVGEKDYKKNIISNNINNKKQVSKENEKDNYDVEDYEDNEDDNNDEDVESNAGKGGDSKNQKKGAKKVPLKGIKNVRKKTSQQPKKKVVCGKKGISKNNGKKSTAFKKETPKKTAIRRQKPKPAANGRRK</sequence>
<keyword evidence="2" id="KW-0472">Membrane</keyword>
<accession>A0A090MXS1</accession>
<feature type="compositionally biased region" description="Basic residues" evidence="1">
    <location>
        <begin position="435"/>
        <end position="451"/>
    </location>
</feature>
<dbReference type="GeneID" id="36378288"/>
<keyword evidence="4" id="KW-1185">Reference proteome</keyword>
<feature type="transmembrane region" description="Helical" evidence="2">
    <location>
        <begin position="236"/>
        <end position="260"/>
    </location>
</feature>
<evidence type="ECO:0000313" key="3">
    <source>
        <dbReference type="EMBL" id="CEF65924.1"/>
    </source>
</evidence>
<feature type="region of interest" description="Disordered" evidence="1">
    <location>
        <begin position="355"/>
        <end position="451"/>
    </location>
</feature>
<dbReference type="RefSeq" id="XP_024505124.1">
    <property type="nucleotide sequence ID" value="XM_024651447.1"/>
</dbReference>
<evidence type="ECO:0000313" key="6">
    <source>
        <dbReference type="WormBase" id="SRAE_2000059800"/>
    </source>
</evidence>
<name>A0A090MXS1_STRRB</name>
<feature type="compositionally biased region" description="Low complexity" evidence="1">
    <location>
        <begin position="412"/>
        <end position="424"/>
    </location>
</feature>
<reference evidence="4" key="1">
    <citation type="submission" date="2014-09" db="EMBL/GenBank/DDBJ databases">
        <authorList>
            <person name="Martin A.A."/>
        </authorList>
    </citation>
    <scope>NUCLEOTIDE SEQUENCE</scope>
    <source>
        <strain evidence="4">ED321</strain>
    </source>
</reference>
<evidence type="ECO:0000313" key="5">
    <source>
        <dbReference type="WBParaSite" id="SRAE_2000059800.1"/>
    </source>
</evidence>
<dbReference type="WormBase" id="SRAE_2000059800">
    <property type="protein sequence ID" value="SRP07319"/>
    <property type="gene ID" value="WBGene00260794"/>
</dbReference>
<evidence type="ECO:0000313" key="4">
    <source>
        <dbReference type="Proteomes" id="UP000035682"/>
    </source>
</evidence>
<dbReference type="EMBL" id="LN609529">
    <property type="protein sequence ID" value="CEF65924.1"/>
    <property type="molecule type" value="Genomic_DNA"/>
</dbReference>
<evidence type="ECO:0000256" key="1">
    <source>
        <dbReference type="SAM" id="MobiDB-lite"/>
    </source>
</evidence>
<reference evidence="3" key="2">
    <citation type="submission" date="2014-09" db="EMBL/GenBank/DDBJ databases">
        <authorList>
            <person name="Aslett A.Martin."/>
        </authorList>
    </citation>
    <scope>NUCLEOTIDE SEQUENCE</scope>
    <source>
        <strain evidence="3">ED321 Heterogonic</strain>
    </source>
</reference>
<dbReference type="AlphaFoldDB" id="A0A090MXS1"/>
<protein>
    <submittedName>
        <fullName evidence="3 5">Uncharacterized protein</fullName>
    </submittedName>
</protein>
<keyword evidence="2" id="KW-0812">Transmembrane</keyword>
<dbReference type="Proteomes" id="UP000035682">
    <property type="component" value="Unplaced"/>
</dbReference>
<feature type="compositionally biased region" description="Acidic residues" evidence="1">
    <location>
        <begin position="355"/>
        <end position="370"/>
    </location>
</feature>
<gene>
    <name evidence="3 5 6" type="ORF">SRAE_2000059800</name>
</gene>